<comment type="caution">
    <text evidence="7">The sequence shown here is derived from an EMBL/GenBank/DDBJ whole genome shotgun (WGS) entry which is preliminary data.</text>
</comment>
<organism evidence="7 8">
    <name type="scientific">Faecalicatena orotica</name>
    <dbReference type="NCBI Taxonomy" id="1544"/>
    <lineage>
        <taxon>Bacteria</taxon>
        <taxon>Bacillati</taxon>
        <taxon>Bacillota</taxon>
        <taxon>Clostridia</taxon>
        <taxon>Lachnospirales</taxon>
        <taxon>Lachnospiraceae</taxon>
        <taxon>Faecalicatena</taxon>
    </lineage>
</organism>
<evidence type="ECO:0000256" key="5">
    <source>
        <dbReference type="ARBA" id="ARBA00023136"/>
    </source>
</evidence>
<keyword evidence="2" id="KW-1003">Cell membrane</keyword>
<protein>
    <submittedName>
        <fullName evidence="7">Ribose transport system permease protein</fullName>
    </submittedName>
</protein>
<name>A0A2Y9BD70_9FIRM</name>
<dbReference type="EMBL" id="QGDL01000004">
    <property type="protein sequence ID" value="PWJ30397.1"/>
    <property type="molecule type" value="Genomic_DNA"/>
</dbReference>
<feature type="transmembrane region" description="Helical" evidence="6">
    <location>
        <begin position="261"/>
        <end position="284"/>
    </location>
</feature>
<feature type="transmembrane region" description="Helical" evidence="6">
    <location>
        <begin position="233"/>
        <end position="254"/>
    </location>
</feature>
<dbReference type="GO" id="GO:0005886">
    <property type="term" value="C:plasma membrane"/>
    <property type="evidence" value="ECO:0007669"/>
    <property type="project" value="UniProtKB-SubCell"/>
</dbReference>
<comment type="subcellular location">
    <subcellularLocation>
        <location evidence="1">Cell membrane</location>
        <topology evidence="1">Multi-pass membrane protein</topology>
    </subcellularLocation>
</comment>
<dbReference type="AlphaFoldDB" id="A0A2Y9BD70"/>
<evidence type="ECO:0000313" key="7">
    <source>
        <dbReference type="EMBL" id="PWJ30397.1"/>
    </source>
</evidence>
<feature type="transmembrane region" description="Helical" evidence="6">
    <location>
        <begin position="120"/>
        <end position="143"/>
    </location>
</feature>
<evidence type="ECO:0000256" key="1">
    <source>
        <dbReference type="ARBA" id="ARBA00004651"/>
    </source>
</evidence>
<keyword evidence="8" id="KW-1185">Reference proteome</keyword>
<sequence length="327" mass="35571">MATKSIKIKNAVKVILLPVFVYLLFFICSGGKFGKPASLIMNLKQSLAPTLISFAMCCNMLCDRMDLSAGAVVMLSAMFGAKMVYLHGIGLVTFAVLVVGTGIVLGTVSGIMYRLLRVPAIVTALGVCMVYETLSNLASISWVTAIKGETTTLGRFPYCLIIFAVMFALFYIIFNYTKFGYNVRACASSQQIAKNGGVNTKRTAFLCYVISSVFLGVAALLKISIQGSIDTPMYMSSTNIIFNCMLGIYVGLALEQYCNLLIGIFIGNFVLNMLTTGLLSLGLSASLQDTASGIFLLVIMIFTYNNQRVMDFISSRKEKKEYAKLNA</sequence>
<keyword evidence="5 6" id="KW-0472">Membrane</keyword>
<feature type="transmembrane region" description="Helical" evidence="6">
    <location>
        <begin position="203"/>
        <end position="221"/>
    </location>
</feature>
<reference evidence="7 8" key="1">
    <citation type="submission" date="2018-05" db="EMBL/GenBank/DDBJ databases">
        <title>The Hungate 1000. A catalogue of reference genomes from the rumen microbiome.</title>
        <authorList>
            <person name="Kelly W."/>
        </authorList>
    </citation>
    <scope>NUCLEOTIDE SEQUENCE [LARGE SCALE GENOMIC DNA]</scope>
    <source>
        <strain evidence="7 8">NLAE-zl-C242</strain>
    </source>
</reference>
<feature type="transmembrane region" description="Helical" evidence="6">
    <location>
        <begin position="91"/>
        <end position="113"/>
    </location>
</feature>
<dbReference type="RefSeq" id="WP_109730821.1">
    <property type="nucleotide sequence ID" value="NZ_BAAACK010000019.1"/>
</dbReference>
<proteinExistence type="predicted"/>
<feature type="transmembrane region" description="Helical" evidence="6">
    <location>
        <begin position="12"/>
        <end position="34"/>
    </location>
</feature>
<dbReference type="PANTHER" id="PTHR32196:SF69">
    <property type="entry name" value="BRANCHED-CHAIN AMINO ACID TRANSPORT SYSTEM, PERMEASE PROTEIN"/>
    <property type="match status" value="1"/>
</dbReference>
<dbReference type="Proteomes" id="UP000245845">
    <property type="component" value="Unassembled WGS sequence"/>
</dbReference>
<accession>A0A2Y9BD70</accession>
<dbReference type="Pfam" id="PF02653">
    <property type="entry name" value="BPD_transp_2"/>
    <property type="match status" value="1"/>
</dbReference>
<dbReference type="InterPro" id="IPR001851">
    <property type="entry name" value="ABC_transp_permease"/>
</dbReference>
<dbReference type="PANTHER" id="PTHR32196">
    <property type="entry name" value="ABC TRANSPORTER PERMEASE PROTEIN YPHD-RELATED-RELATED"/>
    <property type="match status" value="1"/>
</dbReference>
<evidence type="ECO:0000256" key="3">
    <source>
        <dbReference type="ARBA" id="ARBA00022692"/>
    </source>
</evidence>
<keyword evidence="3 6" id="KW-0812">Transmembrane</keyword>
<gene>
    <name evidence="7" type="ORF">A8806_104267</name>
</gene>
<evidence type="ECO:0000313" key="8">
    <source>
        <dbReference type="Proteomes" id="UP000245845"/>
    </source>
</evidence>
<evidence type="ECO:0000256" key="6">
    <source>
        <dbReference type="SAM" id="Phobius"/>
    </source>
</evidence>
<dbReference type="OrthoDB" id="2026129at2"/>
<feature type="transmembrane region" description="Helical" evidence="6">
    <location>
        <begin position="290"/>
        <end position="307"/>
    </location>
</feature>
<keyword evidence="4 6" id="KW-1133">Transmembrane helix</keyword>
<evidence type="ECO:0000256" key="2">
    <source>
        <dbReference type="ARBA" id="ARBA00022475"/>
    </source>
</evidence>
<feature type="transmembrane region" description="Helical" evidence="6">
    <location>
        <begin position="155"/>
        <end position="174"/>
    </location>
</feature>
<dbReference type="GO" id="GO:0022857">
    <property type="term" value="F:transmembrane transporter activity"/>
    <property type="evidence" value="ECO:0007669"/>
    <property type="project" value="InterPro"/>
</dbReference>
<evidence type="ECO:0000256" key="4">
    <source>
        <dbReference type="ARBA" id="ARBA00022989"/>
    </source>
</evidence>